<dbReference type="Gene3D" id="3.40.50.300">
    <property type="entry name" value="P-loop containing nucleotide triphosphate hydrolases"/>
    <property type="match status" value="1"/>
</dbReference>
<dbReference type="GO" id="GO:0005737">
    <property type="term" value="C:cytoplasm"/>
    <property type="evidence" value="ECO:0007669"/>
    <property type="project" value="TreeGrafter"/>
</dbReference>
<dbReference type="InterPro" id="IPR001387">
    <property type="entry name" value="Cro/C1-type_HTH"/>
</dbReference>
<organism evidence="4 5">
    <name type="scientific">Nocardioides eburneiflavus</name>
    <dbReference type="NCBI Taxonomy" id="2518372"/>
    <lineage>
        <taxon>Bacteria</taxon>
        <taxon>Bacillati</taxon>
        <taxon>Actinomycetota</taxon>
        <taxon>Actinomycetes</taxon>
        <taxon>Propionibacteriales</taxon>
        <taxon>Nocardioidaceae</taxon>
        <taxon>Nocardioides</taxon>
    </lineage>
</organism>
<dbReference type="PANTHER" id="PTHR16305:SF28">
    <property type="entry name" value="GUANYLATE CYCLASE DOMAIN-CONTAINING PROTEIN"/>
    <property type="match status" value="1"/>
</dbReference>
<dbReference type="Proteomes" id="UP000297496">
    <property type="component" value="Unassembled WGS sequence"/>
</dbReference>
<dbReference type="AlphaFoldDB" id="A0A4Z1CDX6"/>
<comment type="caution">
    <text evidence="4">The sequence shown here is derived from an EMBL/GenBank/DDBJ whole genome shotgun (WGS) entry which is preliminary data.</text>
</comment>
<dbReference type="GO" id="GO:0004016">
    <property type="term" value="F:adenylate cyclase activity"/>
    <property type="evidence" value="ECO:0007669"/>
    <property type="project" value="TreeGrafter"/>
</dbReference>
<dbReference type="InterPro" id="IPR027417">
    <property type="entry name" value="P-loop_NTPase"/>
</dbReference>
<gene>
    <name evidence="4" type="ORF">EXE59_09090</name>
</gene>
<dbReference type="InterPro" id="IPR041664">
    <property type="entry name" value="AAA_16"/>
</dbReference>
<keyword evidence="1" id="KW-0547">Nucleotide-binding</keyword>
<dbReference type="PROSITE" id="PS50943">
    <property type="entry name" value="HTH_CROC1"/>
    <property type="match status" value="1"/>
</dbReference>
<evidence type="ECO:0000256" key="2">
    <source>
        <dbReference type="ARBA" id="ARBA00022840"/>
    </source>
</evidence>
<evidence type="ECO:0000259" key="3">
    <source>
        <dbReference type="PROSITE" id="PS50943"/>
    </source>
</evidence>
<dbReference type="EMBL" id="SRRO01000001">
    <property type="protein sequence ID" value="TGN64085.1"/>
    <property type="molecule type" value="Genomic_DNA"/>
</dbReference>
<proteinExistence type="predicted"/>
<evidence type="ECO:0000313" key="5">
    <source>
        <dbReference type="Proteomes" id="UP000297496"/>
    </source>
</evidence>
<dbReference type="SUPFAM" id="SSF48452">
    <property type="entry name" value="TPR-like"/>
    <property type="match status" value="1"/>
</dbReference>
<reference evidence="4 5" key="1">
    <citation type="submission" date="2019-04" db="EMBL/GenBank/DDBJ databases">
        <title>Three New Species of Nocardioides, Nocardioides euryhalodurans sp. nov., Nocardioides seonyuensis sp. nov. and Nocardioides eburneoflavus sp. nov. Isolated from Soil.</title>
        <authorList>
            <person name="Roh S.G."/>
            <person name="Lee C."/>
            <person name="Kim M.-K."/>
            <person name="Kim S.B."/>
        </authorList>
    </citation>
    <scope>NUCLEOTIDE SEQUENCE [LARGE SCALE GENOMIC DNA]</scope>
    <source>
        <strain evidence="4 5">MMS17-SY213</strain>
    </source>
</reference>
<keyword evidence="2" id="KW-0067">ATP-binding</keyword>
<dbReference type="PANTHER" id="PTHR16305">
    <property type="entry name" value="TESTICULAR SOLUBLE ADENYLYL CYCLASE"/>
    <property type="match status" value="1"/>
</dbReference>
<sequence length="962" mass="103563">MEDPMSALPRPALTGPTRVLNDALHDLHHRAGWPSLRALAKETGVSHTTVSKTFSQPALPSWGTLELLVEAMEGDTTLFHQLWLAASTPTDGGAPAPAPRIAGRHAELEAVRRHLETGTGLLLVTGEAGIGKTTLVDAAAAASTPFVAVGACLPLSVEVPLLPIADLLRAIHEHDRELITSALASCPAFVTTSLARLVPELEDVSDPSGHEDPWTRQRLYSAVGLALLSLGGTGRIAFVLEDLHWADGATLDLIETLLVRRPPLPAVLTWRRDDPDVPESSRQWHRRLRRSGEVSVLALGPLTRAETAEQLRLLGHSDEAAMDGIFDRTLGHPFFTEQLATQDSHAPALLDDVLDARLDGLDQDAWRVVRALGVADRSLAPEDLAASTGLDGEALTGTLHALRDRLLIDVDPARGSAQLRHPLLAHAVRRRLVPGEAADQHERLATVLGAAVHARAAEIASHWKGAGDRERELEWRLRAATGSALAFDWAQEAEHWCRALDLWPSDDTLVGDPPMTRAHAYLAAIDALDESLQWHRAAELSEVTEGMLAGLDAATRAEVVRRAAKYRSDRDGLTVGMTLIEQALDLYRGLPPSSGLVHAISHKRWLLMSLGDYRQAHDLAREGAAAATQLGDARSARYALSTLAWHEGADGHLDQATALLARGRDLVPEGADPPGDVRQCVMLTDLHLLNGGTVDDVERAGRWGLGIAEAWGIDNNLALILRANLATAHLRAGDVRGASALLGVESHEPPDPDRWPVHSVRAELEAVSGETALAVARIESLLPDIVADGEVDLEEVSALAHVHFLNGTSEVVLDRLLRDLDAVVDTAPARVVASALVAATRAAAESAGRNDPSRVTVRDLYARSQLARNKDPDVSPWRRSADAELARGDQADTADQWMAAARGWDRLHRPHDAAYCWWRAAQAALRHGQGTLAARLLKKAAADAGEHVPLSRAIAETARTGR</sequence>
<feature type="domain" description="HTH cro/C1-type" evidence="3">
    <location>
        <begin position="35"/>
        <end position="79"/>
    </location>
</feature>
<dbReference type="InterPro" id="IPR011990">
    <property type="entry name" value="TPR-like_helical_dom_sf"/>
</dbReference>
<dbReference type="Pfam" id="PF13191">
    <property type="entry name" value="AAA_16"/>
    <property type="match status" value="1"/>
</dbReference>
<accession>A0A4Z1CDX6</accession>
<keyword evidence="5" id="KW-1185">Reference proteome</keyword>
<evidence type="ECO:0000256" key="1">
    <source>
        <dbReference type="ARBA" id="ARBA00022741"/>
    </source>
</evidence>
<dbReference type="Gene3D" id="1.25.40.10">
    <property type="entry name" value="Tetratricopeptide repeat domain"/>
    <property type="match status" value="1"/>
</dbReference>
<dbReference type="GO" id="GO:0005524">
    <property type="term" value="F:ATP binding"/>
    <property type="evidence" value="ECO:0007669"/>
    <property type="project" value="UniProtKB-KW"/>
</dbReference>
<name>A0A4Z1CDX6_9ACTN</name>
<evidence type="ECO:0000313" key="4">
    <source>
        <dbReference type="EMBL" id="TGN64085.1"/>
    </source>
</evidence>
<dbReference type="OrthoDB" id="5476461at2"/>
<protein>
    <recommendedName>
        <fullName evidence="3">HTH cro/C1-type domain-containing protein</fullName>
    </recommendedName>
</protein>
<dbReference type="SUPFAM" id="SSF52540">
    <property type="entry name" value="P-loop containing nucleoside triphosphate hydrolases"/>
    <property type="match status" value="1"/>
</dbReference>